<dbReference type="OrthoDB" id="3194625at2759"/>
<feature type="compositionally biased region" description="Polar residues" evidence="1">
    <location>
        <begin position="257"/>
        <end position="267"/>
    </location>
</feature>
<dbReference type="STRING" id="1314781.A0A165DGZ4"/>
<name>A0A165DGZ4_EXIGL</name>
<evidence type="ECO:0000313" key="2">
    <source>
        <dbReference type="EMBL" id="KZV84510.1"/>
    </source>
</evidence>
<feature type="region of interest" description="Disordered" evidence="1">
    <location>
        <begin position="90"/>
        <end position="154"/>
    </location>
</feature>
<organism evidence="2 3">
    <name type="scientific">Exidia glandulosa HHB12029</name>
    <dbReference type="NCBI Taxonomy" id="1314781"/>
    <lineage>
        <taxon>Eukaryota</taxon>
        <taxon>Fungi</taxon>
        <taxon>Dikarya</taxon>
        <taxon>Basidiomycota</taxon>
        <taxon>Agaricomycotina</taxon>
        <taxon>Agaricomycetes</taxon>
        <taxon>Auriculariales</taxon>
        <taxon>Exidiaceae</taxon>
        <taxon>Exidia</taxon>
    </lineage>
</organism>
<dbReference type="EMBL" id="KV426221">
    <property type="protein sequence ID" value="KZV84510.1"/>
    <property type="molecule type" value="Genomic_DNA"/>
</dbReference>
<keyword evidence="3" id="KW-1185">Reference proteome</keyword>
<evidence type="ECO:0000313" key="3">
    <source>
        <dbReference type="Proteomes" id="UP000077266"/>
    </source>
</evidence>
<feature type="region of interest" description="Disordered" evidence="1">
    <location>
        <begin position="170"/>
        <end position="222"/>
    </location>
</feature>
<feature type="region of interest" description="Disordered" evidence="1">
    <location>
        <begin position="17"/>
        <end position="74"/>
    </location>
</feature>
<protein>
    <submittedName>
        <fullName evidence="2">Uncharacterized protein</fullName>
    </submittedName>
</protein>
<sequence length="274" mass="28170">MGQRDLDDFDLAAGAGAIGRRHHDPNDPFADDDDVFAATPGPQQMLMRPRGPGSGSIFHETGIWPPPGAGSRLQDPLLSASEVELGGIVDDVMGSSRPTSPRSAAGPGASRLRGGARTSEDMQDPFSPEGSFMDSPASYQGHGHNRSSTSGSLSGMVGVTAPLLAHPATHSRFSSISGTPQRSRLALVTPDSVPPAPGSKAAEAASSIGHAGPGPSMMSSQPMVAVGQLVDVDVGDEAMPSELPPQYHTLRRDSAKSAESTYSQQEPGGSGIAR</sequence>
<gene>
    <name evidence="2" type="ORF">EXIGLDRAFT_776444</name>
</gene>
<dbReference type="Proteomes" id="UP000077266">
    <property type="component" value="Unassembled WGS sequence"/>
</dbReference>
<accession>A0A165DGZ4</accession>
<evidence type="ECO:0000256" key="1">
    <source>
        <dbReference type="SAM" id="MobiDB-lite"/>
    </source>
</evidence>
<dbReference type="AlphaFoldDB" id="A0A165DGZ4"/>
<reference evidence="2 3" key="1">
    <citation type="journal article" date="2016" name="Mol. Biol. Evol.">
        <title>Comparative Genomics of Early-Diverging Mushroom-Forming Fungi Provides Insights into the Origins of Lignocellulose Decay Capabilities.</title>
        <authorList>
            <person name="Nagy L.G."/>
            <person name="Riley R."/>
            <person name="Tritt A."/>
            <person name="Adam C."/>
            <person name="Daum C."/>
            <person name="Floudas D."/>
            <person name="Sun H."/>
            <person name="Yadav J.S."/>
            <person name="Pangilinan J."/>
            <person name="Larsson K.H."/>
            <person name="Matsuura K."/>
            <person name="Barry K."/>
            <person name="Labutti K."/>
            <person name="Kuo R."/>
            <person name="Ohm R.A."/>
            <person name="Bhattacharya S.S."/>
            <person name="Shirouzu T."/>
            <person name="Yoshinaga Y."/>
            <person name="Martin F.M."/>
            <person name="Grigoriev I.V."/>
            <person name="Hibbett D.S."/>
        </authorList>
    </citation>
    <scope>NUCLEOTIDE SEQUENCE [LARGE SCALE GENOMIC DNA]</scope>
    <source>
        <strain evidence="2 3">HHB12029</strain>
    </source>
</reference>
<feature type="compositionally biased region" description="Polar residues" evidence="1">
    <location>
        <begin position="171"/>
        <end position="182"/>
    </location>
</feature>
<proteinExistence type="predicted"/>
<feature type="region of interest" description="Disordered" evidence="1">
    <location>
        <begin position="235"/>
        <end position="274"/>
    </location>
</feature>
<dbReference type="InParanoid" id="A0A165DGZ4"/>